<sequence>MNPPTSAMYSALQPAPPPKKRRLEYDNLRQLLEEGKVELQPMKKSETFVKWVVEGSSKLAVYCEVCKSFLSKNSGGSLTEHVRACKAVLNPQLLPSVSVNHEQKKYFLEKTVDAIAKNLLPKSYVLNDGFTECIQAAINIGYNLKKSGFGPPNSSELVANEKAIDHSFTSRVDKHVETLYAKLQENLKANGGAISIDMKSLKDQCACYILHCFDAEWNFQAYPLDLFSCDDSNFLVPMQKLFTHLDIPVDETPIVSDKDSKAIKQRIPCAATVLENVCEYSLTPKILKLDLPADVIKCATNYLKLLTDLEDVVGDIRDAPTLNDKLDVSFKYEVKWMSQIIMVKKFLLSSSSDFEMIEDYFKGKNNGAKFNKLKTERNSFKEFVDVFKPFPDAVKKLESLNHPTLQFVLPTLDMLQKHLETESMLPNSSKSKLAKSALATMEHFKKVLIKPEHSFALCLDPLNKAELYKILGAPVFQTIKQLFEKEIHKMDAIPIKEEASEFNPFTSINFSLPAAVETELSLYYCEKVDQKNYNIVTWWKNNAKRFPAISHFAKRILSIPASCALMDQIFGSLNAINQVERSEMKAENLKILVLYRSICLANLD</sequence>
<dbReference type="Pfam" id="PF05699">
    <property type="entry name" value="Dimer_Tnp_hAT"/>
    <property type="match status" value="1"/>
</dbReference>
<dbReference type="WBParaSite" id="PDA_v2.g5685.t1">
    <property type="protein sequence ID" value="PDA_v2.g5685.t1"/>
    <property type="gene ID" value="PDA_v2.g5685"/>
</dbReference>
<evidence type="ECO:0000259" key="7">
    <source>
        <dbReference type="Pfam" id="PF05699"/>
    </source>
</evidence>
<evidence type="ECO:0000256" key="1">
    <source>
        <dbReference type="ARBA" id="ARBA00004123"/>
    </source>
</evidence>
<dbReference type="PANTHER" id="PTHR46481:SF10">
    <property type="entry name" value="ZINC FINGER BED DOMAIN-CONTAINING PROTEIN 39"/>
    <property type="match status" value="1"/>
</dbReference>
<dbReference type="Proteomes" id="UP000887578">
    <property type="component" value="Unplaced"/>
</dbReference>
<proteinExistence type="predicted"/>
<dbReference type="GO" id="GO:0008270">
    <property type="term" value="F:zinc ion binding"/>
    <property type="evidence" value="ECO:0007669"/>
    <property type="project" value="UniProtKB-KW"/>
</dbReference>
<feature type="region of interest" description="Disordered" evidence="6">
    <location>
        <begin position="1"/>
        <end position="20"/>
    </location>
</feature>
<dbReference type="InterPro" id="IPR008906">
    <property type="entry name" value="HATC_C_dom"/>
</dbReference>
<dbReference type="AlphaFoldDB" id="A0A914QQI3"/>
<dbReference type="GO" id="GO:0005634">
    <property type="term" value="C:nucleus"/>
    <property type="evidence" value="ECO:0007669"/>
    <property type="project" value="UniProtKB-SubCell"/>
</dbReference>
<dbReference type="InterPro" id="IPR052035">
    <property type="entry name" value="ZnF_BED_domain_contain"/>
</dbReference>
<evidence type="ECO:0000256" key="4">
    <source>
        <dbReference type="ARBA" id="ARBA00022833"/>
    </source>
</evidence>
<protein>
    <submittedName>
        <fullName evidence="9">HAT C-terminal dimerisation domain-containing protein</fullName>
    </submittedName>
</protein>
<keyword evidence="8" id="KW-1185">Reference proteome</keyword>
<comment type="subcellular location">
    <subcellularLocation>
        <location evidence="1">Nucleus</location>
    </subcellularLocation>
</comment>
<evidence type="ECO:0000313" key="8">
    <source>
        <dbReference type="Proteomes" id="UP000887578"/>
    </source>
</evidence>
<keyword evidence="2" id="KW-0479">Metal-binding</keyword>
<evidence type="ECO:0000256" key="5">
    <source>
        <dbReference type="ARBA" id="ARBA00023242"/>
    </source>
</evidence>
<dbReference type="PANTHER" id="PTHR46481">
    <property type="entry name" value="ZINC FINGER BED DOMAIN-CONTAINING PROTEIN 4"/>
    <property type="match status" value="1"/>
</dbReference>
<reference evidence="9" key="1">
    <citation type="submission" date="2022-11" db="UniProtKB">
        <authorList>
            <consortium name="WormBaseParasite"/>
        </authorList>
    </citation>
    <scope>IDENTIFICATION</scope>
</reference>
<accession>A0A914QQI3</accession>
<name>A0A914QQI3_9BILA</name>
<dbReference type="SUPFAM" id="SSF53098">
    <property type="entry name" value="Ribonuclease H-like"/>
    <property type="match status" value="1"/>
</dbReference>
<evidence type="ECO:0000313" key="9">
    <source>
        <dbReference type="WBParaSite" id="PDA_v2.g5685.t1"/>
    </source>
</evidence>
<dbReference type="GO" id="GO:0046983">
    <property type="term" value="F:protein dimerization activity"/>
    <property type="evidence" value="ECO:0007669"/>
    <property type="project" value="InterPro"/>
</dbReference>
<evidence type="ECO:0000256" key="6">
    <source>
        <dbReference type="SAM" id="MobiDB-lite"/>
    </source>
</evidence>
<feature type="domain" description="HAT C-terminal dimerisation" evidence="7">
    <location>
        <begin position="522"/>
        <end position="593"/>
    </location>
</feature>
<evidence type="ECO:0000256" key="3">
    <source>
        <dbReference type="ARBA" id="ARBA00022771"/>
    </source>
</evidence>
<keyword evidence="4" id="KW-0862">Zinc</keyword>
<organism evidence="8 9">
    <name type="scientific">Panagrolaimus davidi</name>
    <dbReference type="NCBI Taxonomy" id="227884"/>
    <lineage>
        <taxon>Eukaryota</taxon>
        <taxon>Metazoa</taxon>
        <taxon>Ecdysozoa</taxon>
        <taxon>Nematoda</taxon>
        <taxon>Chromadorea</taxon>
        <taxon>Rhabditida</taxon>
        <taxon>Tylenchina</taxon>
        <taxon>Panagrolaimomorpha</taxon>
        <taxon>Panagrolaimoidea</taxon>
        <taxon>Panagrolaimidae</taxon>
        <taxon>Panagrolaimus</taxon>
    </lineage>
</organism>
<keyword evidence="5" id="KW-0539">Nucleus</keyword>
<dbReference type="InterPro" id="IPR012337">
    <property type="entry name" value="RNaseH-like_sf"/>
</dbReference>
<keyword evidence="3" id="KW-0863">Zinc-finger</keyword>
<evidence type="ECO:0000256" key="2">
    <source>
        <dbReference type="ARBA" id="ARBA00022723"/>
    </source>
</evidence>